<feature type="compositionally biased region" description="Low complexity" evidence="1">
    <location>
        <begin position="1531"/>
        <end position="1548"/>
    </location>
</feature>
<feature type="compositionally biased region" description="Polar residues" evidence="1">
    <location>
        <begin position="230"/>
        <end position="239"/>
    </location>
</feature>
<feature type="compositionally biased region" description="Low complexity" evidence="1">
    <location>
        <begin position="834"/>
        <end position="851"/>
    </location>
</feature>
<feature type="region of interest" description="Disordered" evidence="1">
    <location>
        <begin position="1682"/>
        <end position="1807"/>
    </location>
</feature>
<feature type="compositionally biased region" description="Low complexity" evidence="1">
    <location>
        <begin position="868"/>
        <end position="889"/>
    </location>
</feature>
<dbReference type="EMBL" id="CCAG010022390">
    <property type="status" value="NOT_ANNOTATED_CDS"/>
    <property type="molecule type" value="Genomic_DNA"/>
</dbReference>
<dbReference type="PANTHER" id="PTHR14596">
    <property type="entry name" value="ZINC FINGER PROTEIN"/>
    <property type="match status" value="1"/>
</dbReference>
<dbReference type="PANTHER" id="PTHR14596:SF72">
    <property type="entry name" value="ZINC FINGER PROTEIN MSN2-RELATED"/>
    <property type="match status" value="1"/>
</dbReference>
<feature type="region of interest" description="Disordered" evidence="1">
    <location>
        <begin position="612"/>
        <end position="697"/>
    </location>
</feature>
<feature type="region of interest" description="Disordered" evidence="1">
    <location>
        <begin position="210"/>
        <end position="248"/>
    </location>
</feature>
<dbReference type="EMBL" id="CCAG010022389">
    <property type="status" value="NOT_ANNOTATED_CDS"/>
    <property type="molecule type" value="Genomic_DNA"/>
</dbReference>
<evidence type="ECO:0000313" key="2">
    <source>
        <dbReference type="EnsemblMetazoa" id="GMOY000570.P1911"/>
    </source>
</evidence>
<feature type="compositionally biased region" description="Basic and acidic residues" evidence="1">
    <location>
        <begin position="1567"/>
        <end position="1586"/>
    </location>
</feature>
<accession>A0ABK9MGC2</accession>
<feature type="region of interest" description="Disordered" evidence="1">
    <location>
        <begin position="375"/>
        <end position="448"/>
    </location>
</feature>
<feature type="compositionally biased region" description="Polar residues" evidence="1">
    <location>
        <begin position="642"/>
        <end position="651"/>
    </location>
</feature>
<sequence>MLAIKECLIREGALNLNQTSRNNRSNDNDNNNGGTSSSSSIFNALASAAKTGENDANSCHTPYNMYDNDNRLPSKLLLDNHNLSKSVSTSNKNDFEIIESATIYLNSASATAKKSCQQQKQLQPDLQSQFEQQLEQQQQKQHQQEQQQQQINQKNTTGTKRYQGHHPHFHHHTTPAYYTDLHLRIHTPEAKDSLNENYQSVYRTPTNLVKDERQFPKSSTATVAPPPISGKNSTKSDSINNNNNNIPTEKLNKAATSAFFRGGTAIKEPQKISEIYARSSPTSATNPVKGNLDIDSPRTARVVASSIVPFNSVTSTAEHKTQSLNKPISGSTSAERSRNCKRFSNRKKVVRVRSESRPISALYEIICKETGHDLITTSTNDEDSSSVSNISDDENIRNHHARRSRRSHSSSLSRQNKLHGTGNSSTMSGGLENSSGGDFPQQKPNAQLKKSNPIYINDLSEDDDDLVHVEGGCSRKNLRLRVTQKTTNLLDEKRQPRKVASLPHNQISQDTHHHIPQQFHIYIPSVETSSSSNAPLRNIHSLKQVDSKSSEHKKELPNISSSNKSSSNNNIGCTIPLVGGTDLQGNEECSAQDEMKTGATDKALTLFPTASTPYESLMSPKGARFTRKYKRNRDEKQRRHTVSSIKLTNDASENDDQQQQKQEQQQQQQQQQQQKKQQQYNQDLNGAGHENHALPPTNASKRYITRNQQRNNSSGLNGNVSPHSVHAVIPSDSLPPPELGTATVTAETSAIIKNKRAIATGGKPTTKSTKPTTKATTTTTTINSDKHYIDMTNSAKVSATSAKNASPTELKSSSAIGGAGSCGGGGGGGVEADSNGTLSNATATTTSSTTSIPNRNMQIPVQSPTIMQQDQEQQQQQQRQQQQQHHQQQFSPQPYNKFNKNSPASPLMINSLPTTPLSPNSVHLVRTTKTSRLRAAALDKKKDDPTSPKHHLMLNASVSLGVTQGISNSDSEQQQGNKLSSPTSAYNNCQQSVIGKKSIATASCYANRSRSINLKTNSACLLKTFKQKSQNSDTTIKTKEPKISKSSTLSSQMIRKDDIKFIKNIYGEPEEIEEEEHRYVEEDEEVDDDENENDNDNDDDDDDDDNDDNDDDDDDDNRDNVNDDCDDNDDDRDDGNDEEEYEEDDMLEINDLPAISMNFTKPLYSPNVVSPDINNTLERMETLDLRQSLDKVRKCNEERDKSSKRKSNLNRSLNEEAAFDNDESAALRRRRRRELGMARQLVPGDDEAIAVRDLISPQKYKCTLEDEKTKISPTTQVCYLDMTHKGIDSTNTTKNQTANDNGYGETYKGMYTLGYHMEMARKGQDKMNERRRGQISSPRKEKTPPRAISKPNRINDPALLDDLKMQRSSDVNRKVNERTRADLADIIKIAELANECTQSTCNAISILNETVNLLRVNQVTVDSEGERKPSPAKHATFLEEECIYYEPYPLENCDAGTDNDDENLQASPVGGGILRTQRMLKARSVEGDVGYEIPKLSPILRRKSTDDPAGGISTGTSQIVSILKKKDHLSAGDSSSASSNASPVTFSSNVVDTPTKQKRAGILKKRSSLDESRYYSRSHSPDERSILVKSARRNSLEETAAGSNSTTSGHHGILKQSSYDSNKSDGCPSASGESSQPHSILKKKDSTSTPCDGASGHSSKHVSISQAVILAAAELYAAETGISPSSNGHDSLGFTPNNEEYELRPILKPETPSTEESIRPPKPILKKKSLGDSDEHEIKPILKTSRKSSREESDLSNVHGEGEQSGEPLVKPILKTDSPSKRRSLGDADHTEEDRSPDSSLLKRRTRSLERQDAPIIDLGEALNAIATSQTQANELATTLTNSVAGQNFSVAERIKCMEKFLNFTSAGNQTRDSITSLDLPCVVASAPDTCFKQVTSKRELYKDRFKTQPVTNEEKNAFKSNASVSHTTTSTTSTKSLEGLCGSPSLPLFNTQINRQQPNVSSFFTLTRSPTQSVQTSVVIKSSSNFSTPSQSAFTSIAASAISASSTPSSPVNNLAHKTSINSAIKSINMSSVTDILELSPISGSDNNINTTNNTSESRIIEMSSLELDVDMPETKLTESQTNASSTCGIVRTNSVRARANMFQQLQKKPSAVTSNREERTSPKRVTSRPSPSSTIVIQNNNNDHANKTLQIANNSQRTLNTTDDEIEPSTLSLSARLRFFSSLSDTSIRSPGSYSRGSPPYSSIDSSSNGSSSTYLTTQRNTDSTGSFNSLTSTPMDYTSTMALESPSVSLQEIVRHRPLSLQLTPTAHEHNSLPSYDHADAASAVIKPDIVKTSPFLQGKISNKTDPVSSIIEQPITPTSTLTPTMKRIKLKIIGKLMLPRTFQSNDRNNNIDKESKLISDDNDTLTENGFDCSESEISIPPKKIGKIKSLFIENCNQLPQRQTLPSSNKYMKMDLKSPPYNMLGSLENSMTNGHFNALPDNNNSNGKLNGTDNKSEQHHSDESSNDSGKENIDVLVVNEHTKSVVETRRKFSRKPPNNNNNNNNSNNNQSLNHGNLTSPSRPLSQQLNSNSMIENGKTPTPNNQLSNKFAKYFGETMTAERQTSHGNFTSHSRSLNEQLSTNSAIENSKTSLPNNQLSNKFLKYFGVTMTTEGQTSHGSFTSHSRSLSEQLSSNSVIENGKTSLPNNQFSNKSLKYFGVTMTTEGQARTTLTKSKSFSSTNIKLVPDVCQMKPQTPRNDIIKESYDVRRTPSTQITSQRSLASLRKGHLWSNCTPMQQHSRRGIKRRAPVYQKITNYDQIMVTEEELKNADRDFDEICRAMDESEIQQLTTATKTLNAPSTIGLIKSKSGCFGLMTSDLNNELRNRLKSSEHATVTNLRKSCTTSDTKLSLETDQTATATATTTLHDDTVSLVRNLSSLGKLPTERRLASSSGGDGNDNETEIASTSEGESSGGREISEIIKNSAIARRRKLADG</sequence>
<dbReference type="EMBL" id="CCAG010022392">
    <property type="status" value="NOT_ANNOTATED_CDS"/>
    <property type="molecule type" value="Genomic_DNA"/>
</dbReference>
<feature type="region of interest" description="Disordered" evidence="1">
    <location>
        <begin position="542"/>
        <end position="570"/>
    </location>
</feature>
<feature type="compositionally biased region" description="Basic residues" evidence="1">
    <location>
        <begin position="1556"/>
        <end position="1566"/>
    </location>
</feature>
<organism evidence="2 3">
    <name type="scientific">Glossina morsitans morsitans</name>
    <name type="common">Savannah tsetse fly</name>
    <dbReference type="NCBI Taxonomy" id="37546"/>
    <lineage>
        <taxon>Eukaryota</taxon>
        <taxon>Metazoa</taxon>
        <taxon>Ecdysozoa</taxon>
        <taxon>Arthropoda</taxon>
        <taxon>Hexapoda</taxon>
        <taxon>Insecta</taxon>
        <taxon>Pterygota</taxon>
        <taxon>Neoptera</taxon>
        <taxon>Endopterygota</taxon>
        <taxon>Diptera</taxon>
        <taxon>Brachycera</taxon>
        <taxon>Muscomorpha</taxon>
        <taxon>Hippoboscoidea</taxon>
        <taxon>Glossinidae</taxon>
        <taxon>Glossina</taxon>
    </lineage>
</organism>
<feature type="compositionally biased region" description="Low complexity" evidence="1">
    <location>
        <begin position="558"/>
        <end position="570"/>
    </location>
</feature>
<feature type="compositionally biased region" description="Basic and acidic residues" evidence="1">
    <location>
        <begin position="1778"/>
        <end position="1797"/>
    </location>
</feature>
<dbReference type="EMBL" id="CCAG010022394">
    <property type="status" value="NOT_ANNOTATED_CDS"/>
    <property type="molecule type" value="Genomic_DNA"/>
</dbReference>
<dbReference type="EMBL" id="CCAG010022391">
    <property type="status" value="NOT_ANNOTATED_CDS"/>
    <property type="molecule type" value="Genomic_DNA"/>
</dbReference>
<feature type="compositionally biased region" description="Basic residues" evidence="1">
    <location>
        <begin position="398"/>
        <end position="408"/>
    </location>
</feature>
<feature type="region of interest" description="Disordered" evidence="1">
    <location>
        <begin position="2887"/>
        <end position="2923"/>
    </location>
</feature>
<dbReference type="Proteomes" id="UP000092444">
    <property type="component" value="Unassembled WGS sequence"/>
</dbReference>
<dbReference type="EMBL" id="CCAG010022393">
    <property type="status" value="NOT_ANNOTATED_CDS"/>
    <property type="molecule type" value="Genomic_DNA"/>
</dbReference>
<feature type="compositionally biased region" description="Acidic residues" evidence="1">
    <location>
        <begin position="1081"/>
        <end position="1148"/>
    </location>
</feature>
<feature type="region of interest" description="Disordered" evidence="1">
    <location>
        <begin position="127"/>
        <end position="153"/>
    </location>
</feature>
<feature type="region of interest" description="Disordered" evidence="1">
    <location>
        <begin position="2106"/>
        <end position="2145"/>
    </location>
</feature>
<feature type="region of interest" description="Disordered" evidence="1">
    <location>
        <begin position="18"/>
        <end position="39"/>
    </location>
</feature>
<feature type="compositionally biased region" description="Low complexity" evidence="1">
    <location>
        <begin position="657"/>
        <end position="679"/>
    </location>
</feature>
<feature type="compositionally biased region" description="Low complexity" evidence="1">
    <location>
        <begin position="2626"/>
        <end position="2639"/>
    </location>
</feature>
<feature type="compositionally biased region" description="Basic and acidic residues" evidence="1">
    <location>
        <begin position="543"/>
        <end position="556"/>
    </location>
</feature>
<feature type="compositionally biased region" description="Polar residues" evidence="1">
    <location>
        <begin position="2430"/>
        <end position="2456"/>
    </location>
</feature>
<feature type="region of interest" description="Disordered" evidence="1">
    <location>
        <begin position="2188"/>
        <end position="2234"/>
    </location>
</feature>
<feature type="compositionally biased region" description="Polar residues" evidence="1">
    <location>
        <begin position="1601"/>
        <end position="1621"/>
    </location>
</feature>
<feature type="compositionally biased region" description="Polar residues" evidence="1">
    <location>
        <begin position="315"/>
        <end position="334"/>
    </location>
</feature>
<feature type="compositionally biased region" description="Basic and acidic residues" evidence="1">
    <location>
        <begin position="2483"/>
        <end position="2493"/>
    </location>
</feature>
<feature type="region of interest" description="Disordered" evidence="1">
    <location>
        <begin position="1194"/>
        <end position="1225"/>
    </location>
</feature>
<feature type="compositionally biased region" description="Polar residues" evidence="1">
    <location>
        <begin position="911"/>
        <end position="921"/>
    </location>
</feature>
<feature type="compositionally biased region" description="Polar residues" evidence="1">
    <location>
        <begin position="2513"/>
        <end position="2550"/>
    </location>
</feature>
<feature type="compositionally biased region" description="Polar residues" evidence="1">
    <location>
        <begin position="709"/>
        <end position="722"/>
    </location>
</feature>
<feature type="compositionally biased region" description="Basic and acidic residues" evidence="1">
    <location>
        <begin position="2457"/>
        <end position="2476"/>
    </location>
</feature>
<feature type="compositionally biased region" description="Basic and acidic residues" evidence="1">
    <location>
        <begin position="1323"/>
        <end position="1344"/>
    </location>
</feature>
<feature type="compositionally biased region" description="Low complexity" evidence="1">
    <location>
        <begin position="2501"/>
        <end position="2512"/>
    </location>
</feature>
<reference evidence="2" key="1">
    <citation type="submission" date="2025-05" db="UniProtKB">
        <authorList>
            <consortium name="EnsemblMetazoa"/>
        </authorList>
    </citation>
    <scope>IDENTIFICATION</scope>
    <source>
        <strain evidence="2">Yale</strain>
    </source>
</reference>
<feature type="compositionally biased region" description="Polar residues" evidence="1">
    <location>
        <begin position="2216"/>
        <end position="2234"/>
    </location>
</feature>
<feature type="compositionally biased region" description="Polar residues" evidence="1">
    <location>
        <begin position="421"/>
        <end position="448"/>
    </location>
</feature>
<feature type="compositionally biased region" description="Polar residues" evidence="1">
    <location>
        <begin position="1682"/>
        <end position="1698"/>
    </location>
</feature>
<feature type="compositionally biased region" description="Polar residues" evidence="1">
    <location>
        <begin position="2640"/>
        <end position="2649"/>
    </location>
</feature>
<protein>
    <recommendedName>
        <fullName evidence="4">HP domain-containing protein</fullName>
    </recommendedName>
</protein>
<feature type="region of interest" description="Disordered" evidence="1">
    <location>
        <begin position="1068"/>
        <end position="1149"/>
    </location>
</feature>
<evidence type="ECO:0008006" key="4">
    <source>
        <dbReference type="Google" id="ProtNLM"/>
    </source>
</evidence>
<proteinExistence type="predicted"/>
<feature type="region of interest" description="Disordered" evidence="1">
    <location>
        <begin position="1323"/>
        <end position="1355"/>
    </location>
</feature>
<feature type="compositionally biased region" description="Basic and acidic residues" evidence="1">
    <location>
        <begin position="1729"/>
        <end position="1740"/>
    </location>
</feature>
<feature type="compositionally biased region" description="Polar residues" evidence="1">
    <location>
        <begin position="375"/>
        <end position="390"/>
    </location>
</feature>
<feature type="compositionally biased region" description="Low complexity" evidence="1">
    <location>
        <begin position="2188"/>
        <end position="2215"/>
    </location>
</feature>
<feature type="compositionally biased region" description="Polar residues" evidence="1">
    <location>
        <begin position="2106"/>
        <end position="2116"/>
    </location>
</feature>
<feature type="compositionally biased region" description="Polar residues" evidence="1">
    <location>
        <begin position="852"/>
        <end position="867"/>
    </location>
</feature>
<feature type="region of interest" description="Disordered" evidence="1">
    <location>
        <begin position="2617"/>
        <end position="2649"/>
    </location>
</feature>
<keyword evidence="3" id="KW-1185">Reference proteome</keyword>
<evidence type="ECO:0000313" key="3">
    <source>
        <dbReference type="Proteomes" id="UP000092444"/>
    </source>
</evidence>
<dbReference type="EnsemblMetazoa" id="GMOY000570.R1911">
    <property type="protein sequence ID" value="GMOY000570.P1911"/>
    <property type="gene ID" value="GMOY000570"/>
</dbReference>
<feature type="region of interest" description="Disordered" evidence="1">
    <location>
        <begin position="1530"/>
        <end position="1662"/>
    </location>
</feature>
<feature type="compositionally biased region" description="Low complexity" evidence="1">
    <location>
        <begin position="19"/>
        <end position="39"/>
    </location>
</feature>
<feature type="region of interest" description="Disordered" evidence="1">
    <location>
        <begin position="2426"/>
        <end position="2550"/>
    </location>
</feature>
<feature type="compositionally biased region" description="Polar residues" evidence="1">
    <location>
        <begin position="2125"/>
        <end position="2145"/>
    </location>
</feature>
<feature type="compositionally biased region" description="Polar residues" evidence="1">
    <location>
        <begin position="890"/>
        <end position="904"/>
    </location>
</feature>
<feature type="region of interest" description="Disordered" evidence="1">
    <location>
        <begin position="1030"/>
        <end position="1051"/>
    </location>
</feature>
<evidence type="ECO:0000256" key="1">
    <source>
        <dbReference type="SAM" id="MobiDB-lite"/>
    </source>
</evidence>
<feature type="region of interest" description="Disordered" evidence="1">
    <location>
        <begin position="315"/>
        <end position="342"/>
    </location>
</feature>
<name>A0ABK9MGC2_GLOMM</name>
<feature type="region of interest" description="Disordered" evidence="1">
    <location>
        <begin position="709"/>
        <end position="736"/>
    </location>
</feature>
<feature type="region of interest" description="Disordered" evidence="1">
    <location>
        <begin position="824"/>
        <end position="926"/>
    </location>
</feature>